<dbReference type="GO" id="GO:0033743">
    <property type="term" value="F:peptide-methionine (R)-S-oxide reductase activity"/>
    <property type="evidence" value="ECO:0007669"/>
    <property type="project" value="UniProtKB-UniRule"/>
</dbReference>
<dbReference type="Gene3D" id="2.170.150.20">
    <property type="entry name" value="Peptide methionine sulfoxide reductase"/>
    <property type="match status" value="1"/>
</dbReference>
<dbReference type="Proteomes" id="UP000434052">
    <property type="component" value="Unassembled WGS sequence"/>
</dbReference>
<evidence type="ECO:0000313" key="14">
    <source>
        <dbReference type="EMBL" id="TVM32302.1"/>
    </source>
</evidence>
<dbReference type="NCBIfam" id="TIGR00357">
    <property type="entry name" value="peptide-methionine (R)-S-oxide reductase MsrB"/>
    <property type="match status" value="1"/>
</dbReference>
<evidence type="ECO:0000256" key="7">
    <source>
        <dbReference type="ARBA" id="ARBA00048488"/>
    </source>
</evidence>
<dbReference type="EC" id="1.8.4.11" evidence="10"/>
<accession>A0A6P1ZHQ2</accession>
<dbReference type="GO" id="GO:0008113">
    <property type="term" value="F:peptide-methionine (S)-S-oxide reductase activity"/>
    <property type="evidence" value="ECO:0007669"/>
    <property type="project" value="UniProtKB-UniRule"/>
</dbReference>
<dbReference type="PROSITE" id="PS51790">
    <property type="entry name" value="MSRB"/>
    <property type="match status" value="1"/>
</dbReference>
<evidence type="ECO:0000313" key="15">
    <source>
        <dbReference type="Proteomes" id="UP000434052"/>
    </source>
</evidence>
<evidence type="ECO:0000256" key="2">
    <source>
        <dbReference type="ARBA" id="ARBA00011017"/>
    </source>
</evidence>
<dbReference type="InterPro" id="IPR002579">
    <property type="entry name" value="Met_Sox_Rdtase_MsrB_dom"/>
</dbReference>
<dbReference type="InterPro" id="IPR028427">
    <property type="entry name" value="Met_Sox_Rdtase_MsrB"/>
</dbReference>
<feature type="domain" description="MsrB" evidence="13">
    <location>
        <begin position="254"/>
        <end position="376"/>
    </location>
</feature>
<dbReference type="NCBIfam" id="TIGR00401">
    <property type="entry name" value="msrA"/>
    <property type="match status" value="1"/>
</dbReference>
<feature type="chain" id="PRO_5027122986" description="Multifunctional fusion protein" evidence="12">
    <location>
        <begin position="23"/>
        <end position="392"/>
    </location>
</feature>
<feature type="signal peptide" evidence="12">
    <location>
        <begin position="1"/>
        <end position="22"/>
    </location>
</feature>
<dbReference type="Pfam" id="PF01641">
    <property type="entry name" value="SelR"/>
    <property type="match status" value="1"/>
</dbReference>
<dbReference type="GO" id="GO:0005737">
    <property type="term" value="C:cytoplasm"/>
    <property type="evidence" value="ECO:0007669"/>
    <property type="project" value="TreeGrafter"/>
</dbReference>
<protein>
    <recommendedName>
        <fullName evidence="9 10">Multifunctional fusion protein</fullName>
    </recommendedName>
    <domain>
        <recommendedName>
            <fullName evidence="10">Peptide methionine sulfoxide reductase MsrA</fullName>
            <shortName evidence="10">Protein-methionine-S-oxide reductase</shortName>
            <ecNumber evidence="10">1.8.4.11</ecNumber>
        </recommendedName>
        <alternativeName>
            <fullName evidence="10">Peptide-methionine (S)-S-oxide reductase</fullName>
            <shortName evidence="10">Peptide Met(O) reductase</shortName>
        </alternativeName>
    </domain>
    <domain>
        <recommendedName>
            <fullName evidence="9">Peptide methionine sulfoxide reductase MsrB</fullName>
            <ecNumber evidence="9">1.8.4.12</ecNumber>
        </recommendedName>
        <alternativeName>
            <fullName evidence="9">Peptide-methionine (R)-S-oxide reductase</fullName>
        </alternativeName>
    </domain>
</protein>
<sequence>MRFFSPVLLAGVILLVAGWAEAQEPAMNATTDKDGSAEAVFAAGCFWCVESDFEKLDGVKEVISGYAGGTEPEPTYEQVSSGGTGYRESVRVLYDPKKISYADLVDYFWHHVDPTDPDGSFVDRGKQYTSAIFYSNEEQKRIAEESKENLAASGVFDKPIVTEILPLTTFYDAETYHQNYYKTHSIRYHLYRFGSGRDRFLDDAWEGHEVDTTPDDGAASGGASNATQSNASAQNDTTTTSQTNDWEHFVKPSNDELKATLTDMQYRVTQKDGTEPPYNNEYWDEKRPGIYVDIISGEPLFSSTDKYKSGTGWPSFTKPLAPENIEEREDRSLFTTRTEVRSKHADSHLGHVFDDGPQPTGLRYCMNSAALRFIPKDKLEEEGYGQYLSLFE</sequence>
<dbReference type="InterPro" id="IPR036509">
    <property type="entry name" value="Met_Sox_Rdtase_MsrA_sf"/>
</dbReference>
<dbReference type="InterPro" id="IPR002569">
    <property type="entry name" value="Met_Sox_Rdtase_MsrA_dom"/>
</dbReference>
<keyword evidence="12" id="KW-0732">Signal</keyword>
<feature type="compositionally biased region" description="Low complexity" evidence="11">
    <location>
        <begin position="215"/>
        <end position="244"/>
    </location>
</feature>
<reference evidence="14 15" key="1">
    <citation type="submission" date="2018-06" db="EMBL/GenBank/DDBJ databases">
        <title>Complete genome of Desulfovibrio marinus P48SEP.</title>
        <authorList>
            <person name="Crispim J.S."/>
            <person name="Vidigal P.M.P."/>
            <person name="Silva L.C.F."/>
            <person name="Araujo L.C."/>
            <person name="Laguardia C.N."/>
            <person name="Dias R.S."/>
            <person name="Sousa M.P."/>
            <person name="Paula S.O."/>
            <person name="Silva C."/>
        </authorList>
    </citation>
    <scope>NUCLEOTIDE SEQUENCE [LARGE SCALE GENOMIC DNA]</scope>
    <source>
        <strain evidence="14 15">P48SEP</strain>
    </source>
</reference>
<dbReference type="RefSeq" id="WP_144306313.1">
    <property type="nucleotide sequence ID" value="NZ_QMIF01000011.1"/>
</dbReference>
<evidence type="ECO:0000256" key="6">
    <source>
        <dbReference type="ARBA" id="ARBA00047806"/>
    </source>
</evidence>
<evidence type="ECO:0000256" key="3">
    <source>
        <dbReference type="ARBA" id="ARBA00023002"/>
    </source>
</evidence>
<feature type="region of interest" description="Disordered" evidence="11">
    <location>
        <begin position="211"/>
        <end position="248"/>
    </location>
</feature>
<comment type="similarity">
    <text evidence="1">In the C-terminal section; belongs to the MsrB Met sulfoxide reductase family.</text>
</comment>
<feature type="active site" evidence="10">
    <location>
        <position position="45"/>
    </location>
</feature>
<evidence type="ECO:0000256" key="11">
    <source>
        <dbReference type="SAM" id="MobiDB-lite"/>
    </source>
</evidence>
<dbReference type="OrthoDB" id="4174719at2"/>
<comment type="similarity">
    <text evidence="9">Belongs to the MsrB Met sulfoxide reductase family.</text>
</comment>
<dbReference type="AlphaFoldDB" id="A0A6P1ZHQ2"/>
<evidence type="ECO:0000259" key="13">
    <source>
        <dbReference type="PROSITE" id="PS51790"/>
    </source>
</evidence>
<comment type="caution">
    <text evidence="14">The sequence shown here is derived from an EMBL/GenBank/DDBJ whole genome shotgun (WGS) entry which is preliminary data.</text>
</comment>
<dbReference type="Pfam" id="PF01625">
    <property type="entry name" value="PMSR"/>
    <property type="match status" value="1"/>
</dbReference>
<evidence type="ECO:0000256" key="9">
    <source>
        <dbReference type="HAMAP-Rule" id="MF_01400"/>
    </source>
</evidence>
<name>A0A6P1ZHQ2_9BACT</name>
<evidence type="ECO:0000256" key="10">
    <source>
        <dbReference type="HAMAP-Rule" id="MF_01401"/>
    </source>
</evidence>
<keyword evidence="4" id="KW-0511">Multifunctional enzyme</keyword>
<dbReference type="GO" id="GO:0030091">
    <property type="term" value="P:protein repair"/>
    <property type="evidence" value="ECO:0007669"/>
    <property type="project" value="InterPro"/>
</dbReference>
<dbReference type="HAMAP" id="MF_01400">
    <property type="entry name" value="MsrB"/>
    <property type="match status" value="1"/>
</dbReference>
<organism evidence="14 15">
    <name type="scientific">Oceanidesulfovibrio marinus</name>
    <dbReference type="NCBI Taxonomy" id="370038"/>
    <lineage>
        <taxon>Bacteria</taxon>
        <taxon>Pseudomonadati</taxon>
        <taxon>Thermodesulfobacteriota</taxon>
        <taxon>Desulfovibrionia</taxon>
        <taxon>Desulfovibrionales</taxon>
        <taxon>Desulfovibrionaceae</taxon>
        <taxon>Oceanidesulfovibrio</taxon>
    </lineage>
</organism>
<comment type="similarity">
    <text evidence="2">In the N-terminal section; belongs to the MsrA Met sulfoxide reductase family.</text>
</comment>
<dbReference type="Gene3D" id="3.30.1060.10">
    <property type="entry name" value="Peptide methionine sulphoxide reductase MsrA"/>
    <property type="match status" value="1"/>
</dbReference>
<dbReference type="FunFam" id="2.170.150.20:FF:000003">
    <property type="entry name" value="Peptide methionine sulfoxide reductase MsrB"/>
    <property type="match status" value="1"/>
</dbReference>
<gene>
    <name evidence="10" type="primary">msrA</name>
    <name evidence="9" type="synonym">msrB</name>
    <name evidence="14" type="ORF">DQK91_15590</name>
</gene>
<evidence type="ECO:0000256" key="12">
    <source>
        <dbReference type="SAM" id="SignalP"/>
    </source>
</evidence>
<dbReference type="EC" id="1.8.4.12" evidence="9"/>
<comment type="catalytic activity">
    <reaction evidence="7 9">
        <text>L-methionyl-[protein] + [thioredoxin]-disulfide + H2O = L-methionyl-(R)-S-oxide-[protein] + [thioredoxin]-dithiol</text>
        <dbReference type="Rhea" id="RHEA:24164"/>
        <dbReference type="Rhea" id="RHEA-COMP:10698"/>
        <dbReference type="Rhea" id="RHEA-COMP:10700"/>
        <dbReference type="Rhea" id="RHEA-COMP:12313"/>
        <dbReference type="Rhea" id="RHEA-COMP:12314"/>
        <dbReference type="ChEBI" id="CHEBI:15377"/>
        <dbReference type="ChEBI" id="CHEBI:16044"/>
        <dbReference type="ChEBI" id="CHEBI:29950"/>
        <dbReference type="ChEBI" id="CHEBI:45764"/>
        <dbReference type="ChEBI" id="CHEBI:50058"/>
        <dbReference type="EC" id="1.8.4.12"/>
    </reaction>
</comment>
<proteinExistence type="inferred from homology"/>
<feature type="active site" description="Nucleophile" evidence="9">
    <location>
        <position position="365"/>
    </location>
</feature>
<dbReference type="InterPro" id="IPR011057">
    <property type="entry name" value="Mss4-like_sf"/>
</dbReference>
<comment type="catalytic activity">
    <reaction evidence="6 10">
        <text>L-methionyl-[protein] + [thioredoxin]-disulfide + H2O = L-methionyl-(S)-S-oxide-[protein] + [thioredoxin]-dithiol</text>
        <dbReference type="Rhea" id="RHEA:14217"/>
        <dbReference type="Rhea" id="RHEA-COMP:10698"/>
        <dbReference type="Rhea" id="RHEA-COMP:10700"/>
        <dbReference type="Rhea" id="RHEA-COMP:12313"/>
        <dbReference type="Rhea" id="RHEA-COMP:12315"/>
        <dbReference type="ChEBI" id="CHEBI:15377"/>
        <dbReference type="ChEBI" id="CHEBI:16044"/>
        <dbReference type="ChEBI" id="CHEBI:29950"/>
        <dbReference type="ChEBI" id="CHEBI:44120"/>
        <dbReference type="ChEBI" id="CHEBI:50058"/>
        <dbReference type="EC" id="1.8.4.11"/>
    </reaction>
</comment>
<keyword evidence="3 9" id="KW-0560">Oxidoreductase</keyword>
<dbReference type="EMBL" id="QMIF01000011">
    <property type="protein sequence ID" value="TVM32302.1"/>
    <property type="molecule type" value="Genomic_DNA"/>
</dbReference>
<evidence type="ECO:0000256" key="5">
    <source>
        <dbReference type="ARBA" id="ARBA00024679"/>
    </source>
</evidence>
<evidence type="ECO:0000256" key="8">
    <source>
        <dbReference type="ARBA" id="ARBA00048782"/>
    </source>
</evidence>
<evidence type="ECO:0000256" key="1">
    <source>
        <dbReference type="ARBA" id="ARBA00008076"/>
    </source>
</evidence>
<dbReference type="SUPFAM" id="SSF55068">
    <property type="entry name" value="Peptide methionine sulfoxide reductase"/>
    <property type="match status" value="1"/>
</dbReference>
<dbReference type="SUPFAM" id="SSF51316">
    <property type="entry name" value="Mss4-like"/>
    <property type="match status" value="1"/>
</dbReference>
<comment type="caution">
    <text evidence="9">Lacks conserved residue(s) required for the propagation of feature annotation.</text>
</comment>
<dbReference type="HAMAP" id="MF_01401">
    <property type="entry name" value="MsrA"/>
    <property type="match status" value="1"/>
</dbReference>
<comment type="catalytic activity">
    <reaction evidence="8 10">
        <text>[thioredoxin]-disulfide + L-methionine + H2O = L-methionine (S)-S-oxide + [thioredoxin]-dithiol</text>
        <dbReference type="Rhea" id="RHEA:19993"/>
        <dbReference type="Rhea" id="RHEA-COMP:10698"/>
        <dbReference type="Rhea" id="RHEA-COMP:10700"/>
        <dbReference type="ChEBI" id="CHEBI:15377"/>
        <dbReference type="ChEBI" id="CHEBI:29950"/>
        <dbReference type="ChEBI" id="CHEBI:50058"/>
        <dbReference type="ChEBI" id="CHEBI:57844"/>
        <dbReference type="ChEBI" id="CHEBI:58772"/>
        <dbReference type="EC" id="1.8.4.11"/>
    </reaction>
</comment>
<dbReference type="PANTHER" id="PTHR10173:SF59">
    <property type="entry name" value="PEPTIDE METHIONINE SULFOXIDE REDUCTASE MSRA_MSRB"/>
    <property type="match status" value="1"/>
</dbReference>
<dbReference type="PANTHER" id="PTHR10173">
    <property type="entry name" value="METHIONINE SULFOXIDE REDUCTASE"/>
    <property type="match status" value="1"/>
</dbReference>
<evidence type="ECO:0000256" key="4">
    <source>
        <dbReference type="ARBA" id="ARBA00023268"/>
    </source>
</evidence>
<comment type="function">
    <text evidence="5 10">Has an important function as a repair enzyme for proteins that have been inactivated by oxidation. Catalyzes the reversible oxidation-reduction of methionine sulfoxide in proteins to methionine.</text>
</comment>
<dbReference type="GO" id="GO:0006979">
    <property type="term" value="P:response to oxidative stress"/>
    <property type="evidence" value="ECO:0007669"/>
    <property type="project" value="InterPro"/>
</dbReference>
<comment type="similarity">
    <text evidence="10">Belongs to the MsrA Met sulfoxide reductase family.</text>
</comment>